<evidence type="ECO:0000313" key="3">
    <source>
        <dbReference type="Proteomes" id="UP001500454"/>
    </source>
</evidence>
<dbReference type="Proteomes" id="UP001500454">
    <property type="component" value="Unassembled WGS sequence"/>
</dbReference>
<accession>A0ABP8IV05</accession>
<evidence type="ECO:0000256" key="1">
    <source>
        <dbReference type="SAM" id="SignalP"/>
    </source>
</evidence>
<gene>
    <name evidence="2" type="ORF">GCM10023186_05020</name>
</gene>
<comment type="caution">
    <text evidence="2">The sequence shown here is derived from an EMBL/GenBank/DDBJ whole genome shotgun (WGS) entry which is preliminary data.</text>
</comment>
<protein>
    <submittedName>
        <fullName evidence="2">Uncharacterized protein</fullName>
    </submittedName>
</protein>
<dbReference type="RefSeq" id="WP_345221072.1">
    <property type="nucleotide sequence ID" value="NZ_BAABHA010000001.1"/>
</dbReference>
<evidence type="ECO:0000313" key="2">
    <source>
        <dbReference type="EMBL" id="GAA4373950.1"/>
    </source>
</evidence>
<dbReference type="EMBL" id="BAABHA010000001">
    <property type="protein sequence ID" value="GAA4373950.1"/>
    <property type="molecule type" value="Genomic_DNA"/>
</dbReference>
<keyword evidence="3" id="KW-1185">Reference proteome</keyword>
<organism evidence="2 3">
    <name type="scientific">Hymenobacter koreensis</name>
    <dbReference type="NCBI Taxonomy" id="1084523"/>
    <lineage>
        <taxon>Bacteria</taxon>
        <taxon>Pseudomonadati</taxon>
        <taxon>Bacteroidota</taxon>
        <taxon>Cytophagia</taxon>
        <taxon>Cytophagales</taxon>
        <taxon>Hymenobacteraceae</taxon>
        <taxon>Hymenobacter</taxon>
    </lineage>
</organism>
<feature type="chain" id="PRO_5047084497" evidence="1">
    <location>
        <begin position="23"/>
        <end position="571"/>
    </location>
</feature>
<proteinExistence type="predicted"/>
<name>A0ABP8IV05_9BACT</name>
<sequence>MMRFDWYVCGAALLLSAATARAQSGGSVGIGTTTPDAKAALDIRSTDKGLLVPRLTEAQRLAMGTGLPAGLLVFQTDGTQPGFWYFFNGQWLALPSGSGGPGDNLGNHTATQDLNLQGFALRMGGGSGQNLLIGQSAGAALTTGTENQFVGYLSGLQTSTGSQNHFTGYISGGLNTSGQQNYFSGYRTGARNTTGSFNTFVGHTSGFNNVGGEYNLFAGIGAGFSNTAGNNNVALGANAGVNLTTGTNNTFLGAGAGLGTTTQRNRAVALGYNAKVDASNALVLGGTGTDAVRVGIGTSTPRGLLDVDGSGDIYLADDPQNGTLQNIYLPGHVFLSPYNNSGVAFLQARRPDNSGTLALQLRSWNNGQPVEGLRITGPGRVGIGLTNPQQALDVAGRTQSSQGFVTPNDQRYAYATPRTQYLVVSPSAFNGPGWVSFANSTENSGALTAALRSGGGGQAQAQAQVQLPDGATVTGLQTWITDIDPDRDGYVQLLRYEVPKGAGEVMAETTRTTGSNSGQLQALADNTIVSPVIDNQRYQYVLSYIGAYDANQAINMLLYSTRITYTVGQVE</sequence>
<keyword evidence="1" id="KW-0732">Signal</keyword>
<reference evidence="3" key="1">
    <citation type="journal article" date="2019" name="Int. J. Syst. Evol. Microbiol.">
        <title>The Global Catalogue of Microorganisms (GCM) 10K type strain sequencing project: providing services to taxonomists for standard genome sequencing and annotation.</title>
        <authorList>
            <consortium name="The Broad Institute Genomics Platform"/>
            <consortium name="The Broad Institute Genome Sequencing Center for Infectious Disease"/>
            <person name="Wu L."/>
            <person name="Ma J."/>
        </authorList>
    </citation>
    <scope>NUCLEOTIDE SEQUENCE [LARGE SCALE GENOMIC DNA]</scope>
    <source>
        <strain evidence="3">JCM 17924</strain>
    </source>
</reference>
<feature type="signal peptide" evidence="1">
    <location>
        <begin position="1"/>
        <end position="22"/>
    </location>
</feature>